<keyword evidence="1" id="KW-0472">Membrane</keyword>
<organism evidence="2">
    <name type="scientific">Amphiura sp. JN-2020</name>
    <dbReference type="NCBI Taxonomy" id="2763518"/>
    <lineage>
        <taxon>Eukaryota</taxon>
        <taxon>Metazoa</taxon>
        <taxon>Echinodermata</taxon>
        <taxon>Eleutherozoa</taxon>
        <taxon>Asterozoa</taxon>
        <taxon>Ophiuroidea</taxon>
        <taxon>Myophiuroidea</taxon>
        <taxon>Metophiurida</taxon>
        <taxon>Ophintegrida</taxon>
        <taxon>Amphilepidida</taxon>
        <taxon>Ophiurina</taxon>
        <taxon>Gnathophiurina</taxon>
        <taxon>Amphiuroidea</taxon>
        <taxon>Amphiuridae</taxon>
        <taxon>Amphiura</taxon>
    </lineage>
</organism>
<keyword evidence="1" id="KW-1133">Transmembrane helix</keyword>
<keyword evidence="2" id="KW-0496">Mitochondrion</keyword>
<proteinExistence type="predicted"/>
<accession>A0A7H0R1L2</accession>
<reference evidence="2" key="1">
    <citation type="journal article" date="2019" name="Mitochondrial DNA Part B Resour">
        <title>The complete mitochondrial genome of a deep sea ophiuroid of the genus Amphiura (Ophiuroidea: Amphiuridae).</title>
        <authorList>
            <person name="Na J."/>
            <person name="Zhang D."/>
            <person name="Cheng H."/>
            <person name="Yang J."/>
            <person name="Zhang R."/>
            <person name="Chen W."/>
            <person name="Wang C."/>
        </authorList>
    </citation>
    <scope>NUCLEOTIDE SEQUENCE</scope>
</reference>
<protein>
    <submittedName>
        <fullName evidence="2">ATP synthase F0 subunit 8</fullName>
    </submittedName>
</protein>
<evidence type="ECO:0000313" key="2">
    <source>
        <dbReference type="EMBL" id="QNQ65311.1"/>
    </source>
</evidence>
<gene>
    <name evidence="2" type="primary">ATP8</name>
</gene>
<sequence length="37" mass="4460">MPQLDFSLWVFNLIVTWTFWALIFSSINNWNNNIISN</sequence>
<feature type="transmembrane region" description="Helical" evidence="1">
    <location>
        <begin position="6"/>
        <end position="27"/>
    </location>
</feature>
<evidence type="ECO:0000256" key="1">
    <source>
        <dbReference type="SAM" id="Phobius"/>
    </source>
</evidence>
<geneLocation type="mitochondrion" evidence="2"/>
<name>A0A7H0R1L2_9ECHI</name>
<keyword evidence="1" id="KW-0812">Transmembrane</keyword>
<dbReference type="AlphaFoldDB" id="A0A7H0R1L2"/>
<dbReference type="EMBL" id="MN296491">
    <property type="protein sequence ID" value="QNQ65311.1"/>
    <property type="molecule type" value="Genomic_DNA"/>
</dbReference>